<feature type="signal peptide" evidence="1">
    <location>
        <begin position="1"/>
        <end position="19"/>
    </location>
</feature>
<dbReference type="Pfam" id="PF08238">
    <property type="entry name" value="Sel1"/>
    <property type="match status" value="13"/>
</dbReference>
<dbReference type="GO" id="GO:0036503">
    <property type="term" value="P:ERAD pathway"/>
    <property type="evidence" value="ECO:0007669"/>
    <property type="project" value="TreeGrafter"/>
</dbReference>
<dbReference type="PANTHER" id="PTHR11102">
    <property type="entry name" value="SEL-1-LIKE PROTEIN"/>
    <property type="match status" value="1"/>
</dbReference>
<dbReference type="AlphaFoldDB" id="A0A8J7MD84"/>
<dbReference type="PROSITE" id="PS51257">
    <property type="entry name" value="PROKAR_LIPOPROTEIN"/>
    <property type="match status" value="1"/>
</dbReference>
<dbReference type="Proteomes" id="UP000624703">
    <property type="component" value="Unassembled WGS sequence"/>
</dbReference>
<dbReference type="Gene3D" id="1.25.40.10">
    <property type="entry name" value="Tetratricopeptide repeat domain"/>
    <property type="match status" value="4"/>
</dbReference>
<protein>
    <submittedName>
        <fullName evidence="2">Sel1 repeat family protein</fullName>
    </submittedName>
</protein>
<dbReference type="SUPFAM" id="SSF81901">
    <property type="entry name" value="HCP-like"/>
    <property type="match status" value="3"/>
</dbReference>
<proteinExistence type="predicted"/>
<dbReference type="SMART" id="SM00671">
    <property type="entry name" value="SEL1"/>
    <property type="match status" value="9"/>
</dbReference>
<dbReference type="EMBL" id="JAENIM010000021">
    <property type="protein sequence ID" value="MBK1790432.1"/>
    <property type="molecule type" value="Genomic_DNA"/>
</dbReference>
<dbReference type="InterPro" id="IPR006597">
    <property type="entry name" value="Sel1-like"/>
</dbReference>
<sequence length="1051" mass="117130">MKICLLSLLVSFCSLVACIAEVKLPFAPSIAKAKKAMAGAHEYERIYAHGLGDYREYPDLFAKVSSVDAASDPVALRIRGEIVLGGHVRDEAQRDCIPYLQKAVKLGDGSAAAVLSRLYLHGFIVDRDFAIARELAELSVERGALAGYRYLISIYQYGLGVERSEKKVAELKESMISNCLKAYEALDYGGTLTLMSYLCEINEHRLAGKLSSSFSKAGSNEAMFLECQLALMHKDRDKLGRYSKRLWNGGVLTALNFTMLSASNADLVKSEEFADMLDLVEVHGPYAIQYCRIVRQLAKSGGKIGKHEWMHEAFMKAAIAGQERYLQHYMMVVGATGTNSWPIGKETQVFRALSLLGKEDYYMPLLSCLNSLADEQSIAEARDWVAYLEATDYKDTREGAQLLMKKFSTNSADYEETVEKLYKDGNAHGIGEKMRLAKRKYDETGSAADRDELIRLFLESANSDEERRAEMYYYVADLYIEAGNEYGAQALEYLEKSAELEYEAALFRLARIYEKPKNSAELDIGGKRDVKLSKQYAERAAKLKYPAAMHYLAKKYEDGAEGYKKSLKTACSWYQKSAKQGDAFGLAMMGYFLDARPGNEERNKAAGGADMAKSISYYEQSANLGNSFGSFQLGRIYIDGAPGVEIDLQAAAKWFGLGASQGDARGAGAYFASFYEPSDSGPLKERNAAVGGADVEKAIKYYSAAGEAGSSWACYRLAKVYLNGLASGEKELKLAHDWFEKGAKLGDKSSMGMYASFYNPIDRDWAKEWNSVVGGADAVKAIHWYQKAAEAGNVWANSQLGDLYSYASEGFEKDLRKGFDYYSKAAAAGDAYSNHCLGCFYLPNNEYWAIERNAVVGGADMKKAEEYLLKAAEAGRGSCYNVLGGSHVSEFFGADSSFDKAVSYFKKAIELKCYDAYGSLAWLYVLNNDDYKAAMSLIEKCQKVGEDDNWQSDYYKILYHGSAQSNPYYDPAKALEGYKQTISKNEKKRKEHGYHSSKRHIAHMYRLGVHPEGKNWEKAQEIYLEIQDVSAMAKRWADAYPNWAGMEEDKY</sequence>
<accession>A0A8J7MD84</accession>
<dbReference type="RefSeq" id="WP_200310463.1">
    <property type="nucleotide sequence ID" value="NZ_JAENIM010000021.1"/>
</dbReference>
<gene>
    <name evidence="2" type="ORF">JIN82_04585</name>
</gene>
<reference evidence="2" key="1">
    <citation type="submission" date="2021-01" db="EMBL/GenBank/DDBJ databases">
        <title>Modified the classification status of verrucomicrobia.</title>
        <authorList>
            <person name="Feng X."/>
        </authorList>
    </citation>
    <scope>NUCLEOTIDE SEQUENCE</scope>
    <source>
        <strain evidence="2">_KCTC 22039</strain>
    </source>
</reference>
<evidence type="ECO:0000313" key="2">
    <source>
        <dbReference type="EMBL" id="MBK1790432.1"/>
    </source>
</evidence>
<dbReference type="InterPro" id="IPR011990">
    <property type="entry name" value="TPR-like_helical_dom_sf"/>
</dbReference>
<keyword evidence="3" id="KW-1185">Reference proteome</keyword>
<evidence type="ECO:0000313" key="3">
    <source>
        <dbReference type="Proteomes" id="UP000624703"/>
    </source>
</evidence>
<dbReference type="PANTHER" id="PTHR11102:SF147">
    <property type="entry name" value="SEL1L ADAPTOR SUBUNIT OF ERAD E3 UBIQUITIN LIGASE"/>
    <property type="match status" value="1"/>
</dbReference>
<keyword evidence="1" id="KW-0732">Signal</keyword>
<organism evidence="2 3">
    <name type="scientific">Persicirhabdus sediminis</name>
    <dbReference type="NCBI Taxonomy" id="454144"/>
    <lineage>
        <taxon>Bacteria</taxon>
        <taxon>Pseudomonadati</taxon>
        <taxon>Verrucomicrobiota</taxon>
        <taxon>Verrucomicrobiia</taxon>
        <taxon>Verrucomicrobiales</taxon>
        <taxon>Verrucomicrobiaceae</taxon>
        <taxon>Persicirhabdus</taxon>
    </lineage>
</organism>
<comment type="caution">
    <text evidence="2">The sequence shown here is derived from an EMBL/GenBank/DDBJ whole genome shotgun (WGS) entry which is preliminary data.</text>
</comment>
<feature type="chain" id="PRO_5035325618" evidence="1">
    <location>
        <begin position="20"/>
        <end position="1051"/>
    </location>
</feature>
<name>A0A8J7MD84_9BACT</name>
<evidence type="ECO:0000256" key="1">
    <source>
        <dbReference type="SAM" id="SignalP"/>
    </source>
</evidence>
<dbReference type="InterPro" id="IPR050767">
    <property type="entry name" value="Sel1_AlgK"/>
</dbReference>